<dbReference type="Proteomes" id="UP000277580">
    <property type="component" value="Unassembled WGS sequence"/>
</dbReference>
<dbReference type="GO" id="GO:0032259">
    <property type="term" value="P:methylation"/>
    <property type="evidence" value="ECO:0007669"/>
    <property type="project" value="UniProtKB-KW"/>
</dbReference>
<dbReference type="EMBL" id="ML119112">
    <property type="protein sequence ID" value="RPB15735.1"/>
    <property type="molecule type" value="Genomic_DNA"/>
</dbReference>
<dbReference type="OrthoDB" id="2013972at2759"/>
<dbReference type="GO" id="GO:0008168">
    <property type="term" value="F:methyltransferase activity"/>
    <property type="evidence" value="ECO:0007669"/>
    <property type="project" value="UniProtKB-KW"/>
</dbReference>
<name>A0A3N4LCL3_9PEZI</name>
<dbReference type="InterPro" id="IPR029063">
    <property type="entry name" value="SAM-dependent_MTases_sf"/>
</dbReference>
<dbReference type="STRING" id="1392247.A0A3N4LCL3"/>
<dbReference type="SUPFAM" id="SSF53335">
    <property type="entry name" value="S-adenosyl-L-methionine-dependent methyltransferases"/>
    <property type="match status" value="1"/>
</dbReference>
<organism evidence="1 2">
    <name type="scientific">Morchella conica CCBAS932</name>
    <dbReference type="NCBI Taxonomy" id="1392247"/>
    <lineage>
        <taxon>Eukaryota</taxon>
        <taxon>Fungi</taxon>
        <taxon>Dikarya</taxon>
        <taxon>Ascomycota</taxon>
        <taxon>Pezizomycotina</taxon>
        <taxon>Pezizomycetes</taxon>
        <taxon>Pezizales</taxon>
        <taxon>Morchellaceae</taxon>
        <taxon>Morchella</taxon>
    </lineage>
</organism>
<keyword evidence="1" id="KW-0489">Methyltransferase</keyword>
<sequence>MSSSAPPVAEVHPATTEAATAAETADIIAPEISVASSANVLYHRSPPVLPHWRYRYENGRRYHAYKAGKYMLPNDETEQDRLDIINHVYNLLHEGKLHLAPIDPNPQHILDVGTGTGIWAIDCAEKYPSAQVIGTDLSPIQPSWVPPNVNFQIDDVEQSWTFNKDHFDLVHIRNLMGGVGNWGRVIDQCYEHIKPGGWVHITEYEMAIFSDDGTVTPDLEYFQFYDLVSRAAIKTGRDYQLAAELEPLLEHSGFTNIVHKAIKCPTGMWPRDKRQKEIGAYLLLSVESGFEAFGMKPFTEVLGMTEEEAKEFCGKVLQQARNKLIHGYSLHHVYYAQKPEEDC</sequence>
<keyword evidence="2" id="KW-1185">Reference proteome</keyword>
<keyword evidence="1" id="KW-0808">Transferase</keyword>
<dbReference type="PANTHER" id="PTHR43591:SF24">
    <property type="entry name" value="2-METHOXY-6-POLYPRENYL-1,4-BENZOQUINOL METHYLASE, MITOCHONDRIAL"/>
    <property type="match status" value="1"/>
</dbReference>
<protein>
    <submittedName>
        <fullName evidence="1">S-adenosyl-L-methionine-dependent methyltransferase</fullName>
    </submittedName>
</protein>
<dbReference type="AlphaFoldDB" id="A0A3N4LCL3"/>
<dbReference type="Gene3D" id="3.40.50.150">
    <property type="entry name" value="Vaccinia Virus protein VP39"/>
    <property type="match status" value="1"/>
</dbReference>
<evidence type="ECO:0000313" key="1">
    <source>
        <dbReference type="EMBL" id="RPB15735.1"/>
    </source>
</evidence>
<gene>
    <name evidence="1" type="ORF">P167DRAFT_557296</name>
</gene>
<dbReference type="PANTHER" id="PTHR43591">
    <property type="entry name" value="METHYLTRANSFERASE"/>
    <property type="match status" value="1"/>
</dbReference>
<reference evidence="1 2" key="1">
    <citation type="journal article" date="2018" name="Nat. Ecol. Evol.">
        <title>Pezizomycetes genomes reveal the molecular basis of ectomycorrhizal truffle lifestyle.</title>
        <authorList>
            <person name="Murat C."/>
            <person name="Payen T."/>
            <person name="Noel B."/>
            <person name="Kuo A."/>
            <person name="Morin E."/>
            <person name="Chen J."/>
            <person name="Kohler A."/>
            <person name="Krizsan K."/>
            <person name="Balestrini R."/>
            <person name="Da Silva C."/>
            <person name="Montanini B."/>
            <person name="Hainaut M."/>
            <person name="Levati E."/>
            <person name="Barry K.W."/>
            <person name="Belfiori B."/>
            <person name="Cichocki N."/>
            <person name="Clum A."/>
            <person name="Dockter R.B."/>
            <person name="Fauchery L."/>
            <person name="Guy J."/>
            <person name="Iotti M."/>
            <person name="Le Tacon F."/>
            <person name="Lindquist E.A."/>
            <person name="Lipzen A."/>
            <person name="Malagnac F."/>
            <person name="Mello A."/>
            <person name="Molinier V."/>
            <person name="Miyauchi S."/>
            <person name="Poulain J."/>
            <person name="Riccioni C."/>
            <person name="Rubini A."/>
            <person name="Sitrit Y."/>
            <person name="Splivallo R."/>
            <person name="Traeger S."/>
            <person name="Wang M."/>
            <person name="Zifcakova L."/>
            <person name="Wipf D."/>
            <person name="Zambonelli A."/>
            <person name="Paolocci F."/>
            <person name="Nowrousian M."/>
            <person name="Ottonello S."/>
            <person name="Baldrian P."/>
            <person name="Spatafora J.W."/>
            <person name="Henrissat B."/>
            <person name="Nagy L.G."/>
            <person name="Aury J.M."/>
            <person name="Wincker P."/>
            <person name="Grigoriev I.V."/>
            <person name="Bonfante P."/>
            <person name="Martin F.M."/>
        </authorList>
    </citation>
    <scope>NUCLEOTIDE SEQUENCE [LARGE SCALE GENOMIC DNA]</scope>
    <source>
        <strain evidence="1 2">CCBAS932</strain>
    </source>
</reference>
<dbReference type="Pfam" id="PF13489">
    <property type="entry name" value="Methyltransf_23"/>
    <property type="match status" value="1"/>
</dbReference>
<proteinExistence type="predicted"/>
<dbReference type="InParanoid" id="A0A3N4LCL3"/>
<evidence type="ECO:0000313" key="2">
    <source>
        <dbReference type="Proteomes" id="UP000277580"/>
    </source>
</evidence>
<dbReference type="CDD" id="cd02440">
    <property type="entry name" value="AdoMet_MTases"/>
    <property type="match status" value="1"/>
</dbReference>
<accession>A0A3N4LCL3</accession>